<dbReference type="InterPro" id="IPR006170">
    <property type="entry name" value="PBP/GOBP"/>
</dbReference>
<organism evidence="2 3">
    <name type="scientific">Nesidiocoris tenuis</name>
    <dbReference type="NCBI Taxonomy" id="355587"/>
    <lineage>
        <taxon>Eukaryota</taxon>
        <taxon>Metazoa</taxon>
        <taxon>Ecdysozoa</taxon>
        <taxon>Arthropoda</taxon>
        <taxon>Hexapoda</taxon>
        <taxon>Insecta</taxon>
        <taxon>Pterygota</taxon>
        <taxon>Neoptera</taxon>
        <taxon>Paraneoptera</taxon>
        <taxon>Hemiptera</taxon>
        <taxon>Heteroptera</taxon>
        <taxon>Panheteroptera</taxon>
        <taxon>Cimicomorpha</taxon>
        <taxon>Miridae</taxon>
        <taxon>Dicyphina</taxon>
        <taxon>Nesidiocoris</taxon>
    </lineage>
</organism>
<dbReference type="Gene3D" id="1.10.238.20">
    <property type="entry name" value="Pheromone/general odorant binding protein domain"/>
    <property type="match status" value="1"/>
</dbReference>
<evidence type="ECO:0000256" key="1">
    <source>
        <dbReference type="SAM" id="SignalP"/>
    </source>
</evidence>
<accession>A0ABN7AP45</accession>
<evidence type="ECO:0000313" key="2">
    <source>
        <dbReference type="EMBL" id="BES93062.1"/>
    </source>
</evidence>
<protein>
    <submittedName>
        <fullName evidence="2">Uncharacterized protein</fullName>
    </submittedName>
</protein>
<dbReference type="EMBL" id="AP028912">
    <property type="protein sequence ID" value="BES93062.1"/>
    <property type="molecule type" value="Genomic_DNA"/>
</dbReference>
<feature type="signal peptide" evidence="1">
    <location>
        <begin position="1"/>
        <end position="18"/>
    </location>
</feature>
<proteinExistence type="predicted"/>
<dbReference type="Proteomes" id="UP001307889">
    <property type="component" value="Chromosome 4"/>
</dbReference>
<evidence type="ECO:0000313" key="3">
    <source>
        <dbReference type="Proteomes" id="UP001307889"/>
    </source>
</evidence>
<dbReference type="SUPFAM" id="SSF47565">
    <property type="entry name" value="Insect pheromone/odorant-binding proteins"/>
    <property type="match status" value="1"/>
</dbReference>
<dbReference type="InterPro" id="IPR036728">
    <property type="entry name" value="PBP_GOBP_sf"/>
</dbReference>
<dbReference type="CDD" id="cd23992">
    <property type="entry name" value="PBP_GOBP"/>
    <property type="match status" value="1"/>
</dbReference>
<dbReference type="SMART" id="SM00708">
    <property type="entry name" value="PhBP"/>
    <property type="match status" value="1"/>
</dbReference>
<reference evidence="2 3" key="1">
    <citation type="submission" date="2023-09" db="EMBL/GenBank/DDBJ databases">
        <title>Nesidiocoris tenuis whole genome shotgun sequence.</title>
        <authorList>
            <person name="Shibata T."/>
            <person name="Shimoda M."/>
            <person name="Kobayashi T."/>
            <person name="Uehara T."/>
        </authorList>
    </citation>
    <scope>NUCLEOTIDE SEQUENCE [LARGE SCALE GENOMIC DNA]</scope>
    <source>
        <strain evidence="2 3">Japan</strain>
    </source>
</reference>
<sequence length="146" mass="15835">MYRLVSVLLVVGAVAVSGEEEGIHGLISKAFNKCKAQYPISDAELEMVREKENVPDSANAKCIMACLLKEGKIMKDGKYYAENALLMIDILHKNEPETAAKAKKVVEHCADQVGSDAGSEECEFAYKMAVCASAEAKKVGVHPPEF</sequence>
<name>A0ABN7AP45_9HEMI</name>
<keyword evidence="1" id="KW-0732">Signal</keyword>
<gene>
    <name evidence="2" type="ORF">NTJ_05871</name>
</gene>
<feature type="chain" id="PRO_5045075856" evidence="1">
    <location>
        <begin position="19"/>
        <end position="146"/>
    </location>
</feature>
<dbReference type="Pfam" id="PF01395">
    <property type="entry name" value="PBP_GOBP"/>
    <property type="match status" value="1"/>
</dbReference>
<keyword evidence="3" id="KW-1185">Reference proteome</keyword>